<dbReference type="PANTHER" id="PTHR43712:SF2">
    <property type="entry name" value="O-METHYLTRANSFERASE CICE"/>
    <property type="match status" value="1"/>
</dbReference>
<keyword evidence="2" id="KW-0808">Transferase</keyword>
<evidence type="ECO:0000256" key="8">
    <source>
        <dbReference type="ARBA" id="ARBA00043054"/>
    </source>
</evidence>
<dbReference type="Proteomes" id="UP000826234">
    <property type="component" value="Unassembled WGS sequence"/>
</dbReference>
<evidence type="ECO:0000256" key="1">
    <source>
        <dbReference type="ARBA" id="ARBA00022603"/>
    </source>
</evidence>
<evidence type="ECO:0000256" key="4">
    <source>
        <dbReference type="ARBA" id="ARBA00037645"/>
    </source>
</evidence>
<evidence type="ECO:0000313" key="13">
    <source>
        <dbReference type="Proteomes" id="UP000826234"/>
    </source>
</evidence>
<dbReference type="SUPFAM" id="SSF46785">
    <property type="entry name" value="Winged helix' DNA-binding domain"/>
    <property type="match status" value="1"/>
</dbReference>
<dbReference type="Gene3D" id="3.40.50.150">
    <property type="entry name" value="Vaccinia Virus protein VP39"/>
    <property type="match status" value="1"/>
</dbReference>
<evidence type="ECO:0000256" key="6">
    <source>
        <dbReference type="ARBA" id="ARBA00039116"/>
    </source>
</evidence>
<comment type="pathway">
    <text evidence="5">Aromatic compound metabolism; melatonin biosynthesis; melatonin from serotonin: step 1/2.</text>
</comment>
<dbReference type="InterPro" id="IPR036388">
    <property type="entry name" value="WH-like_DNA-bd_sf"/>
</dbReference>
<dbReference type="InterPro" id="IPR029063">
    <property type="entry name" value="SAM-dependent_MTases_sf"/>
</dbReference>
<dbReference type="SUPFAM" id="SSF53335">
    <property type="entry name" value="S-adenosyl-L-methionine-dependent methyltransferases"/>
    <property type="match status" value="1"/>
</dbReference>
<dbReference type="EMBL" id="JAIPUX010001232">
    <property type="protein sequence ID" value="KAH0624611.1"/>
    <property type="molecule type" value="Genomic_DNA"/>
</dbReference>
<name>A0ABQ7T5G5_PHRPL</name>
<keyword evidence="3" id="KW-0949">S-adenosyl-L-methionine</keyword>
<evidence type="ECO:0000256" key="5">
    <source>
        <dbReference type="ARBA" id="ARBA00037926"/>
    </source>
</evidence>
<dbReference type="InterPro" id="IPR012967">
    <property type="entry name" value="COMT_dimerisation"/>
</dbReference>
<reference evidence="12 13" key="1">
    <citation type="journal article" date="2022" name="Gigascience">
        <title>A chromosome-level genome assembly and annotation of the desert horned lizard, Phrynosoma platyrhinos, provides insight into chromosomal rearrangements among reptiles.</title>
        <authorList>
            <person name="Koochekian N."/>
            <person name="Ascanio A."/>
            <person name="Farleigh K."/>
            <person name="Card D.C."/>
            <person name="Schield D.R."/>
            <person name="Castoe T.A."/>
            <person name="Jezkova T."/>
        </authorList>
    </citation>
    <scope>NUCLEOTIDE SEQUENCE [LARGE SCALE GENOMIC DNA]</scope>
    <source>
        <strain evidence="12">NK-2021</strain>
    </source>
</reference>
<dbReference type="InterPro" id="IPR001077">
    <property type="entry name" value="COMT_C"/>
</dbReference>
<dbReference type="Gene3D" id="1.10.10.10">
    <property type="entry name" value="Winged helix-like DNA-binding domain superfamily/Winged helix DNA-binding domain"/>
    <property type="match status" value="1"/>
</dbReference>
<keyword evidence="13" id="KW-1185">Reference proteome</keyword>
<comment type="caution">
    <text evidence="12">The sequence shown here is derived from an EMBL/GenBank/DDBJ whole genome shotgun (WGS) entry which is preliminary data.</text>
</comment>
<dbReference type="PANTHER" id="PTHR43712">
    <property type="entry name" value="PUTATIVE (AFU_ORTHOLOGUE AFUA_4G14580)-RELATED"/>
    <property type="match status" value="1"/>
</dbReference>
<accession>A0ABQ7T5G5</accession>
<dbReference type="Pfam" id="PF00891">
    <property type="entry name" value="Methyltransf_2"/>
    <property type="match status" value="1"/>
</dbReference>
<feature type="domain" description="O-methyltransferase C-terminal" evidence="10">
    <location>
        <begin position="117"/>
        <end position="324"/>
    </location>
</feature>
<keyword evidence="9" id="KW-0471">Melatonin biosynthesis</keyword>
<evidence type="ECO:0000256" key="7">
    <source>
        <dbReference type="ARBA" id="ARBA00040730"/>
    </source>
</evidence>
<keyword evidence="1" id="KW-0489">Methyltransferase</keyword>
<proteinExistence type="predicted"/>
<evidence type="ECO:0000256" key="3">
    <source>
        <dbReference type="ARBA" id="ARBA00022691"/>
    </source>
</evidence>
<dbReference type="PROSITE" id="PS51683">
    <property type="entry name" value="SAM_OMT_II"/>
    <property type="match status" value="1"/>
</dbReference>
<evidence type="ECO:0000313" key="12">
    <source>
        <dbReference type="EMBL" id="KAH0624611.1"/>
    </source>
</evidence>
<dbReference type="CDD" id="cd02440">
    <property type="entry name" value="AdoMet_MTases"/>
    <property type="match status" value="1"/>
</dbReference>
<organism evidence="12 13">
    <name type="scientific">Phrynosoma platyrhinos</name>
    <name type="common">Desert horned lizard</name>
    <dbReference type="NCBI Taxonomy" id="52577"/>
    <lineage>
        <taxon>Eukaryota</taxon>
        <taxon>Metazoa</taxon>
        <taxon>Chordata</taxon>
        <taxon>Craniata</taxon>
        <taxon>Vertebrata</taxon>
        <taxon>Euteleostomi</taxon>
        <taxon>Lepidosauria</taxon>
        <taxon>Squamata</taxon>
        <taxon>Bifurcata</taxon>
        <taxon>Unidentata</taxon>
        <taxon>Episquamata</taxon>
        <taxon>Toxicofera</taxon>
        <taxon>Iguania</taxon>
        <taxon>Phrynosomatidae</taxon>
        <taxon>Phrynosomatinae</taxon>
        <taxon>Phrynosoma</taxon>
    </lineage>
</organism>
<dbReference type="InterPro" id="IPR036390">
    <property type="entry name" value="WH_DNA-bd_sf"/>
</dbReference>
<dbReference type="PIRSF" id="PIRSF005739">
    <property type="entry name" value="O-mtase"/>
    <property type="match status" value="1"/>
</dbReference>
<evidence type="ECO:0000259" key="10">
    <source>
        <dbReference type="Pfam" id="PF00891"/>
    </source>
</evidence>
<feature type="domain" description="O-methyltransferase dimerisation" evidence="11">
    <location>
        <begin position="17"/>
        <end position="92"/>
    </location>
</feature>
<gene>
    <name evidence="12" type="ORF">JD844_032260</name>
</gene>
<dbReference type="EC" id="2.1.1.4" evidence="6"/>
<dbReference type="Pfam" id="PF08100">
    <property type="entry name" value="Dimerisation"/>
    <property type="match status" value="1"/>
</dbReference>
<comment type="function">
    <text evidence="4">Catalyzes the transfer of a methyl group onto N-acetylserotonin, producing melatonin (N-acetyl-5-methoxytryptamine).</text>
</comment>
<protein>
    <recommendedName>
        <fullName evidence="7">Acetylserotonin O-methyltransferase</fullName>
        <ecNumber evidence="6">2.1.1.4</ecNumber>
    </recommendedName>
    <alternativeName>
        <fullName evidence="8">Hydroxyindole O-methyltransferase</fullName>
    </alternativeName>
</protein>
<evidence type="ECO:0000259" key="11">
    <source>
        <dbReference type="Pfam" id="PF08100"/>
    </source>
</evidence>
<evidence type="ECO:0000256" key="9">
    <source>
        <dbReference type="ARBA" id="ARBA00043260"/>
    </source>
</evidence>
<dbReference type="InterPro" id="IPR016461">
    <property type="entry name" value="COMT-like"/>
</dbReference>
<sequence length="341" mass="38175">MKEDGGRVQVIRCKVKVVQKIIFTAAELGVFDLLRESGDVLTSATIAERLGTSHMGMERLLETCVGLKLLRVEKKDGEAFYGNTDISNLCLAKSSPKSLYPRMMYYSEVCFSNALYFPDAVREGKNQMEKIYATPPNDVFAGFYRSKEDMKKFLDTMNSVWAVNGNEVMSAFDLSCFPLICDIGGGGCALAKECVSLYPNSTVTIFDLPEVIETAKEHYVSSEEHRITFHEGDFFKDSVPEADLYVLSRILHDWGDEKCVHLLTSLYKACKPGGGVLIVEMLLNEDRSGPLEAHLQSMMMLLHTEGKERTLSEYNALLSAAGFKEIQFKKRSIYSAILGRK</sequence>
<evidence type="ECO:0000256" key="2">
    <source>
        <dbReference type="ARBA" id="ARBA00022679"/>
    </source>
</evidence>